<evidence type="ECO:0000313" key="3">
    <source>
        <dbReference type="Proteomes" id="UP000002785"/>
    </source>
</evidence>
<dbReference type="Proteomes" id="UP000002785">
    <property type="component" value="Chromosome"/>
</dbReference>
<reference evidence="2" key="1">
    <citation type="submission" date="2009-10" db="EMBL/GenBank/DDBJ databases">
        <title>The genome sequence of Streptomyces sviceus strain ATCC 29083.</title>
        <authorList>
            <consortium name="The Broad Institute Genome Sequencing Platform"/>
            <consortium name="Broad Institute Microbial Sequencing Center"/>
            <person name="Fischbach M."/>
            <person name="Godfrey P."/>
            <person name="Ward D."/>
            <person name="Young S."/>
            <person name="Zeng Q."/>
            <person name="Koehrsen M."/>
            <person name="Alvarado L."/>
            <person name="Berlin A.M."/>
            <person name="Bochicchio J."/>
            <person name="Borenstein D."/>
            <person name="Chapman S.B."/>
            <person name="Chen Z."/>
            <person name="Engels R."/>
            <person name="Freedman E."/>
            <person name="Gellesch M."/>
            <person name="Goldberg J."/>
            <person name="Griggs A."/>
            <person name="Gujja S."/>
            <person name="Heilman E.R."/>
            <person name="Heiman D.I."/>
            <person name="Hepburn T.A."/>
            <person name="Howarth C."/>
            <person name="Jen D."/>
            <person name="Larson L."/>
            <person name="Lewis B."/>
            <person name="Mehta T."/>
            <person name="Park D."/>
            <person name="Pearson M."/>
            <person name="Richards J."/>
            <person name="Roberts A."/>
            <person name="Saif S."/>
            <person name="Shea T.D."/>
            <person name="Shenoy N."/>
            <person name="Sisk P."/>
            <person name="Stolte C."/>
            <person name="Sykes S.N."/>
            <person name="Thomson T."/>
            <person name="Walk T."/>
            <person name="White J."/>
            <person name="Yandava C."/>
            <person name="Straight P."/>
            <person name="Clardy J."/>
            <person name="Hung D."/>
            <person name="Kolter R."/>
            <person name="Mekalanos J."/>
            <person name="Walker S."/>
            <person name="Walsh C.T."/>
            <person name="Wieland-Brown L.C."/>
            <person name="Haas B."/>
            <person name="Nusbaum C."/>
            <person name="Birren B."/>
        </authorList>
    </citation>
    <scope>NUCLEOTIDE SEQUENCE [LARGE SCALE GENOMIC DNA]</scope>
    <source>
        <strain evidence="2">ATCC 29083</strain>
    </source>
</reference>
<organism evidence="2 3">
    <name type="scientific">Streptomyces sviceus (strain ATCC 29083 / DSM 924 / JCM 4929 / NBRC 13980 / NCIMB 11184 / NRRL 5439 / UC 5370)</name>
    <dbReference type="NCBI Taxonomy" id="463191"/>
    <lineage>
        <taxon>Bacteria</taxon>
        <taxon>Bacillati</taxon>
        <taxon>Actinomycetota</taxon>
        <taxon>Actinomycetes</taxon>
        <taxon>Kitasatosporales</taxon>
        <taxon>Streptomycetaceae</taxon>
        <taxon>Streptomyces</taxon>
    </lineage>
</organism>
<gene>
    <name evidence="2" type="ORF">SSEG_10939</name>
</gene>
<keyword evidence="3" id="KW-1185">Reference proteome</keyword>
<evidence type="ECO:0000313" key="2">
    <source>
        <dbReference type="EMBL" id="EFH28696.1"/>
    </source>
</evidence>
<feature type="compositionally biased region" description="Polar residues" evidence="1">
    <location>
        <begin position="20"/>
        <end position="36"/>
    </location>
</feature>
<accession>D6XBQ8</accession>
<feature type="compositionally biased region" description="Basic and acidic residues" evidence="1">
    <location>
        <begin position="1"/>
        <end position="19"/>
    </location>
</feature>
<evidence type="ECO:0000256" key="1">
    <source>
        <dbReference type="SAM" id="MobiDB-lite"/>
    </source>
</evidence>
<proteinExistence type="predicted"/>
<dbReference type="HOGENOM" id="CLU_1626175_0_0_11"/>
<protein>
    <recommendedName>
        <fullName evidence="4">C2H2-type domain-containing protein</fullName>
    </recommendedName>
</protein>
<evidence type="ECO:0008006" key="4">
    <source>
        <dbReference type="Google" id="ProtNLM"/>
    </source>
</evidence>
<dbReference type="EMBL" id="CM000951">
    <property type="protein sequence ID" value="EFH28696.1"/>
    <property type="molecule type" value="Genomic_DNA"/>
</dbReference>
<name>D6XBQ8_STRX2</name>
<dbReference type="AlphaFoldDB" id="D6XBQ8"/>
<feature type="region of interest" description="Disordered" evidence="1">
    <location>
        <begin position="1"/>
        <end position="47"/>
    </location>
</feature>
<sequence>MPPRAGDRGRNSSPREPDSRSPTSVPPTTRAASTCRGSRPPPMPPPCAAGDRYPSPCACRSIESPPGQPPHHAVRTMYQCPVCGPAPSGRRERHTYRFHYKQVTHPRQTNVRGVTLSFIHAGRHGWAGAAEHFRRSFCCWRWTRPRVPPHSRSRSTSVWPERS</sequence>